<dbReference type="AlphaFoldDB" id="A0A344UVH4"/>
<proteinExistence type="predicted"/>
<protein>
    <recommendedName>
        <fullName evidence="3">Addiction module antidote protein, HigA family</fullName>
    </recommendedName>
</protein>
<keyword evidence="2" id="KW-1185">Reference proteome</keyword>
<gene>
    <name evidence="1" type="ORF">JS278_02120</name>
</gene>
<evidence type="ECO:0008006" key="3">
    <source>
        <dbReference type="Google" id="ProtNLM"/>
    </source>
</evidence>
<organism evidence="1 2">
    <name type="scientific">Acidipropionibacterium virtanenii</name>
    <dbReference type="NCBI Taxonomy" id="2057246"/>
    <lineage>
        <taxon>Bacteria</taxon>
        <taxon>Bacillati</taxon>
        <taxon>Actinomycetota</taxon>
        <taxon>Actinomycetes</taxon>
        <taxon>Propionibacteriales</taxon>
        <taxon>Propionibacteriaceae</taxon>
        <taxon>Acidipropionibacterium</taxon>
    </lineage>
</organism>
<dbReference type="SUPFAM" id="SSF47413">
    <property type="entry name" value="lambda repressor-like DNA-binding domains"/>
    <property type="match status" value="1"/>
</dbReference>
<dbReference type="EMBL" id="CP025198">
    <property type="protein sequence ID" value="AXE39272.1"/>
    <property type="molecule type" value="Genomic_DNA"/>
</dbReference>
<dbReference type="InterPro" id="IPR010982">
    <property type="entry name" value="Lambda_DNA-bd_dom_sf"/>
</dbReference>
<dbReference type="Proteomes" id="UP000251995">
    <property type="component" value="Chromosome"/>
</dbReference>
<evidence type="ECO:0000313" key="2">
    <source>
        <dbReference type="Proteomes" id="UP000251995"/>
    </source>
</evidence>
<dbReference type="KEGG" id="acij:JS278_02120"/>
<dbReference type="RefSeq" id="WP_181833703.1">
    <property type="nucleotide sequence ID" value="NZ_CP025198.1"/>
</dbReference>
<evidence type="ECO:0000313" key="1">
    <source>
        <dbReference type="EMBL" id="AXE39272.1"/>
    </source>
</evidence>
<dbReference type="GO" id="GO:0003677">
    <property type="term" value="F:DNA binding"/>
    <property type="evidence" value="ECO:0007669"/>
    <property type="project" value="InterPro"/>
</dbReference>
<accession>A0A344UVH4</accession>
<reference evidence="1 2" key="1">
    <citation type="submission" date="2017-12" db="EMBL/GenBank/DDBJ databases">
        <title>The whole genome sequence of the Acidipropionibacterium virtanenii sp. nov. type strain JS278.</title>
        <authorList>
            <person name="Laine P."/>
            <person name="Deptula P."/>
            <person name="Varmanen P."/>
            <person name="Auvinen P."/>
        </authorList>
    </citation>
    <scope>NUCLEOTIDE SEQUENCE [LARGE SCALE GENOMIC DNA]</scope>
    <source>
        <strain evidence="1 2">JS278</strain>
    </source>
</reference>
<name>A0A344UVH4_9ACTN</name>
<sequence>MSAITIDTALRLSRALGVDDRFWINIQTDYDLEVERDLHADELAKVTALVAS</sequence>
<dbReference type="Gene3D" id="1.10.260.40">
    <property type="entry name" value="lambda repressor-like DNA-binding domains"/>
    <property type="match status" value="1"/>
</dbReference>